<feature type="binding site" evidence="10">
    <location>
        <begin position="9"/>
        <end position="16"/>
    </location>
    <ligand>
        <name>ATP</name>
        <dbReference type="ChEBI" id="CHEBI:30616"/>
    </ligand>
</feature>
<evidence type="ECO:0000256" key="11">
    <source>
        <dbReference type="RuleBase" id="RU003783"/>
    </source>
</evidence>
<comment type="subunit">
    <text evidence="10">Monomer.</text>
</comment>
<dbReference type="GO" id="GO:0006400">
    <property type="term" value="P:tRNA modification"/>
    <property type="evidence" value="ECO:0007669"/>
    <property type="project" value="TreeGrafter"/>
</dbReference>
<evidence type="ECO:0000256" key="13">
    <source>
        <dbReference type="RuleBase" id="RU003785"/>
    </source>
</evidence>
<reference evidence="14 15" key="1">
    <citation type="journal article" date="2016" name="Nat. Commun.">
        <title>Thousands of microbial genomes shed light on interconnected biogeochemical processes in an aquifer system.</title>
        <authorList>
            <person name="Anantharaman K."/>
            <person name="Brown C.T."/>
            <person name="Hug L.A."/>
            <person name="Sharon I."/>
            <person name="Castelle C.J."/>
            <person name="Probst A.J."/>
            <person name="Thomas B.C."/>
            <person name="Singh A."/>
            <person name="Wilkins M.J."/>
            <person name="Karaoz U."/>
            <person name="Brodie E.L."/>
            <person name="Williams K.H."/>
            <person name="Hubbard S.S."/>
            <person name="Banfield J.F."/>
        </authorList>
    </citation>
    <scope>NUCLEOTIDE SEQUENCE [LARGE SCALE GENOMIC DNA]</scope>
</reference>
<evidence type="ECO:0000256" key="5">
    <source>
        <dbReference type="ARBA" id="ARBA00022694"/>
    </source>
</evidence>
<proteinExistence type="inferred from homology"/>
<accession>A0A1F6TLL9</accession>
<keyword evidence="4 10" id="KW-0808">Transferase</keyword>
<dbReference type="EMBL" id="MFTD01000033">
    <property type="protein sequence ID" value="OGI46030.1"/>
    <property type="molecule type" value="Genomic_DNA"/>
</dbReference>
<dbReference type="GO" id="GO:0005524">
    <property type="term" value="F:ATP binding"/>
    <property type="evidence" value="ECO:0007669"/>
    <property type="project" value="UniProtKB-UniRule"/>
</dbReference>
<comment type="caution">
    <text evidence="10">Lacks conserved residue(s) required for the propagation of feature annotation.</text>
</comment>
<evidence type="ECO:0000256" key="9">
    <source>
        <dbReference type="ARBA" id="ARBA00049563"/>
    </source>
</evidence>
<evidence type="ECO:0000313" key="15">
    <source>
        <dbReference type="Proteomes" id="UP000176484"/>
    </source>
</evidence>
<feature type="site" description="Interaction with substrate tRNA" evidence="10">
    <location>
        <position position="123"/>
    </location>
</feature>
<gene>
    <name evidence="10" type="primary">miaA</name>
    <name evidence="14" type="ORF">A2121_00420</name>
</gene>
<dbReference type="EC" id="2.5.1.75" evidence="10"/>
<comment type="similarity">
    <text evidence="3 10 13">Belongs to the IPP transferase family.</text>
</comment>
<dbReference type="Gene3D" id="3.40.50.300">
    <property type="entry name" value="P-loop containing nucleotide triphosphate hydrolases"/>
    <property type="match status" value="1"/>
</dbReference>
<organism evidence="14 15">
    <name type="scientific">Candidatus Nomurabacteria bacterium GWB1_40_6</name>
    <dbReference type="NCBI Taxonomy" id="1801727"/>
    <lineage>
        <taxon>Bacteria</taxon>
        <taxon>Candidatus Nomuraibacteriota</taxon>
    </lineage>
</organism>
<dbReference type="Pfam" id="PF01715">
    <property type="entry name" value="IPPT"/>
    <property type="match status" value="1"/>
</dbReference>
<keyword evidence="7 10" id="KW-0067">ATP-binding</keyword>
<protein>
    <recommendedName>
        <fullName evidence="10">tRNA dimethylallyltransferase</fullName>
        <ecNumber evidence="10">2.5.1.75</ecNumber>
    </recommendedName>
    <alternativeName>
        <fullName evidence="10">Dimethylallyl diphosphate:tRNA dimethylallyltransferase</fullName>
        <shortName evidence="10">DMAPP:tRNA dimethylallyltransferase</shortName>
        <shortName evidence="10">DMATase</shortName>
    </alternativeName>
    <alternativeName>
        <fullName evidence="10">Isopentenyl-diphosphate:tRNA isopentenyltransferase</fullName>
        <shortName evidence="10">IPP transferase</shortName>
        <shortName evidence="10">IPPT</shortName>
        <shortName evidence="10">IPTase</shortName>
    </alternativeName>
</protein>
<evidence type="ECO:0000256" key="1">
    <source>
        <dbReference type="ARBA" id="ARBA00001946"/>
    </source>
</evidence>
<dbReference type="Gene3D" id="1.10.20.140">
    <property type="match status" value="1"/>
</dbReference>
<dbReference type="PANTHER" id="PTHR11088">
    <property type="entry name" value="TRNA DIMETHYLALLYLTRANSFERASE"/>
    <property type="match status" value="1"/>
</dbReference>
<dbReference type="AlphaFoldDB" id="A0A1F6TLL9"/>
<keyword evidence="5 10" id="KW-0819">tRNA processing</keyword>
<evidence type="ECO:0000256" key="2">
    <source>
        <dbReference type="ARBA" id="ARBA00003213"/>
    </source>
</evidence>
<evidence type="ECO:0000256" key="10">
    <source>
        <dbReference type="HAMAP-Rule" id="MF_00185"/>
    </source>
</evidence>
<comment type="cofactor">
    <cofactor evidence="1 10">
        <name>Mg(2+)</name>
        <dbReference type="ChEBI" id="CHEBI:18420"/>
    </cofactor>
</comment>
<comment type="caution">
    <text evidence="14">The sequence shown here is derived from an EMBL/GenBank/DDBJ whole genome shotgun (WGS) entry which is preliminary data.</text>
</comment>
<feature type="site" description="Interaction with substrate tRNA" evidence="10">
    <location>
        <position position="100"/>
    </location>
</feature>
<dbReference type="InterPro" id="IPR039657">
    <property type="entry name" value="Dimethylallyltransferase"/>
</dbReference>
<dbReference type="GO" id="GO:0052381">
    <property type="term" value="F:tRNA dimethylallyltransferase activity"/>
    <property type="evidence" value="ECO:0007669"/>
    <property type="project" value="UniProtKB-UniRule"/>
</dbReference>
<dbReference type="SUPFAM" id="SSF52540">
    <property type="entry name" value="P-loop containing nucleoside triphosphate hydrolases"/>
    <property type="match status" value="1"/>
</dbReference>
<name>A0A1F6TLL9_9BACT</name>
<keyword evidence="6 10" id="KW-0547">Nucleotide-binding</keyword>
<evidence type="ECO:0000313" key="14">
    <source>
        <dbReference type="EMBL" id="OGI46030.1"/>
    </source>
</evidence>
<feature type="region of interest" description="Interaction with substrate tRNA" evidence="10">
    <location>
        <begin position="34"/>
        <end position="37"/>
    </location>
</feature>
<comment type="function">
    <text evidence="2 10 12">Catalyzes the transfer of a dimethylallyl group onto the adenine at position 37 in tRNAs that read codons beginning with uridine, leading to the formation of N6-(dimethylallyl)adenosine (i(6)A).</text>
</comment>
<sequence length="287" mass="32556">MQKIFVILGQTATGKSALAVSLAKKINGEIISADSRQVYKKLDIGTGKITKKEMEGVPHHLIDVANPKNKFTVAEYQKLAIYAMADILKRGKTPIICGGTGFYIDAITKGIVFPEVPPNPKLRKKLVPLSAIALFGTLKKLDPARAKNIKEKNEQNNKVRLVRAIEIANALGKVPPTTQATPVYKFIKIGLYLPEDKLKKKVEQRVKKMFKDGLLNEIKKLKRSGISNKMLQELGFEYFNPTPERVISETIKYAKRQMTWFKRDKEIKWFDASKNYRDIIKRLPVPY</sequence>
<dbReference type="InterPro" id="IPR027417">
    <property type="entry name" value="P-loop_NTPase"/>
</dbReference>
<dbReference type="NCBIfam" id="TIGR00174">
    <property type="entry name" value="miaA"/>
    <property type="match status" value="1"/>
</dbReference>
<evidence type="ECO:0000256" key="12">
    <source>
        <dbReference type="RuleBase" id="RU003784"/>
    </source>
</evidence>
<evidence type="ECO:0000256" key="8">
    <source>
        <dbReference type="ARBA" id="ARBA00022842"/>
    </source>
</evidence>
<dbReference type="InterPro" id="IPR018022">
    <property type="entry name" value="IPT"/>
</dbReference>
<keyword evidence="8 10" id="KW-0460">Magnesium</keyword>
<comment type="catalytic activity">
    <reaction evidence="9 10 11">
        <text>adenosine(37) in tRNA + dimethylallyl diphosphate = N(6)-dimethylallyladenosine(37) in tRNA + diphosphate</text>
        <dbReference type="Rhea" id="RHEA:26482"/>
        <dbReference type="Rhea" id="RHEA-COMP:10162"/>
        <dbReference type="Rhea" id="RHEA-COMP:10375"/>
        <dbReference type="ChEBI" id="CHEBI:33019"/>
        <dbReference type="ChEBI" id="CHEBI:57623"/>
        <dbReference type="ChEBI" id="CHEBI:74411"/>
        <dbReference type="ChEBI" id="CHEBI:74415"/>
        <dbReference type="EC" id="2.5.1.75"/>
    </reaction>
</comment>
<dbReference type="Proteomes" id="UP000176484">
    <property type="component" value="Unassembled WGS sequence"/>
</dbReference>
<feature type="binding site" evidence="10">
    <location>
        <begin position="11"/>
        <end position="16"/>
    </location>
    <ligand>
        <name>substrate</name>
    </ligand>
</feature>
<dbReference type="HAMAP" id="MF_00185">
    <property type="entry name" value="IPP_trans"/>
    <property type="match status" value="1"/>
</dbReference>
<evidence type="ECO:0000256" key="3">
    <source>
        <dbReference type="ARBA" id="ARBA00005842"/>
    </source>
</evidence>
<evidence type="ECO:0000256" key="6">
    <source>
        <dbReference type="ARBA" id="ARBA00022741"/>
    </source>
</evidence>
<evidence type="ECO:0000256" key="7">
    <source>
        <dbReference type="ARBA" id="ARBA00022840"/>
    </source>
</evidence>
<evidence type="ECO:0000256" key="4">
    <source>
        <dbReference type="ARBA" id="ARBA00022679"/>
    </source>
</evidence>
<dbReference type="PANTHER" id="PTHR11088:SF60">
    <property type="entry name" value="TRNA DIMETHYLALLYLTRANSFERASE"/>
    <property type="match status" value="1"/>
</dbReference>